<dbReference type="InterPro" id="IPR022764">
    <property type="entry name" value="Peptidase_S54_rhomboid_dom"/>
</dbReference>
<feature type="domain" description="Peptidase S54 rhomboid" evidence="6">
    <location>
        <begin position="89"/>
        <end position="251"/>
    </location>
</feature>
<dbReference type="SUPFAM" id="SSF144091">
    <property type="entry name" value="Rhomboid-like"/>
    <property type="match status" value="1"/>
</dbReference>
<keyword evidence="8" id="KW-1185">Reference proteome</keyword>
<name>A0A6B8KFY3_9HYPH</name>
<evidence type="ECO:0000256" key="3">
    <source>
        <dbReference type="ARBA" id="ARBA00022989"/>
    </source>
</evidence>
<dbReference type="InterPro" id="IPR035952">
    <property type="entry name" value="Rhomboid-like_sf"/>
</dbReference>
<dbReference type="Proteomes" id="UP000309061">
    <property type="component" value="Chromosome"/>
</dbReference>
<reference evidence="7 8" key="1">
    <citation type="submission" date="2019-11" db="EMBL/GenBank/DDBJ databases">
        <title>The genome sequence of Methylocystis heyeri.</title>
        <authorList>
            <person name="Oshkin I.Y."/>
            <person name="Miroshnikov K."/>
            <person name="Dedysh S.N."/>
        </authorList>
    </citation>
    <scope>NUCLEOTIDE SEQUENCE [LARGE SCALE GENOMIC DNA]</scope>
    <source>
        <strain evidence="7 8">H2</strain>
    </source>
</reference>
<proteinExistence type="predicted"/>
<dbReference type="OrthoDB" id="9797190at2"/>
<organism evidence="7 8">
    <name type="scientific">Methylocystis heyeri</name>
    <dbReference type="NCBI Taxonomy" id="391905"/>
    <lineage>
        <taxon>Bacteria</taxon>
        <taxon>Pseudomonadati</taxon>
        <taxon>Pseudomonadota</taxon>
        <taxon>Alphaproteobacteria</taxon>
        <taxon>Hyphomicrobiales</taxon>
        <taxon>Methylocystaceae</taxon>
        <taxon>Methylocystis</taxon>
    </lineage>
</organism>
<keyword evidence="7" id="KW-0378">Hydrolase</keyword>
<evidence type="ECO:0000313" key="7">
    <source>
        <dbReference type="EMBL" id="QGM45438.1"/>
    </source>
</evidence>
<feature type="transmembrane region" description="Helical" evidence="5">
    <location>
        <begin position="209"/>
        <end position="229"/>
    </location>
</feature>
<dbReference type="GO" id="GO:0006508">
    <property type="term" value="P:proteolysis"/>
    <property type="evidence" value="ECO:0007669"/>
    <property type="project" value="UniProtKB-KW"/>
</dbReference>
<feature type="transmembrane region" description="Helical" evidence="5">
    <location>
        <begin position="129"/>
        <end position="147"/>
    </location>
</feature>
<dbReference type="Pfam" id="PF01694">
    <property type="entry name" value="Rhomboid"/>
    <property type="match status" value="1"/>
</dbReference>
<dbReference type="AlphaFoldDB" id="A0A6B8KFY3"/>
<evidence type="ECO:0000313" key="8">
    <source>
        <dbReference type="Proteomes" id="UP000309061"/>
    </source>
</evidence>
<dbReference type="PANTHER" id="PTHR43731">
    <property type="entry name" value="RHOMBOID PROTEASE"/>
    <property type="match status" value="1"/>
</dbReference>
<evidence type="ECO:0000259" key="6">
    <source>
        <dbReference type="Pfam" id="PF01694"/>
    </source>
</evidence>
<accession>A0A6B8KFY3</accession>
<dbReference type="Gene3D" id="1.20.1540.10">
    <property type="entry name" value="Rhomboid-like"/>
    <property type="match status" value="1"/>
</dbReference>
<feature type="transmembrane region" description="Helical" evidence="5">
    <location>
        <begin position="235"/>
        <end position="255"/>
    </location>
</feature>
<dbReference type="GO" id="GO:0004252">
    <property type="term" value="F:serine-type endopeptidase activity"/>
    <property type="evidence" value="ECO:0007669"/>
    <property type="project" value="InterPro"/>
</dbReference>
<comment type="subcellular location">
    <subcellularLocation>
        <location evidence="1">Membrane</location>
        <topology evidence="1">Multi-pass membrane protein</topology>
    </subcellularLocation>
</comment>
<feature type="transmembrane region" description="Helical" evidence="5">
    <location>
        <begin position="97"/>
        <end position="117"/>
    </location>
</feature>
<gene>
    <name evidence="7" type="ORF">H2LOC_006855</name>
</gene>
<feature type="transmembrane region" description="Helical" evidence="5">
    <location>
        <begin position="12"/>
        <end position="33"/>
    </location>
</feature>
<evidence type="ECO:0000256" key="5">
    <source>
        <dbReference type="SAM" id="Phobius"/>
    </source>
</evidence>
<evidence type="ECO:0000256" key="1">
    <source>
        <dbReference type="ARBA" id="ARBA00004141"/>
    </source>
</evidence>
<dbReference type="PANTHER" id="PTHR43731:SF26">
    <property type="entry name" value="RHOMBOID-LIKE PROTEIN 10, CHLOROPLASTIC"/>
    <property type="match status" value="1"/>
</dbReference>
<evidence type="ECO:0000256" key="2">
    <source>
        <dbReference type="ARBA" id="ARBA00022692"/>
    </source>
</evidence>
<evidence type="ECO:0000256" key="4">
    <source>
        <dbReference type="ARBA" id="ARBA00023136"/>
    </source>
</evidence>
<dbReference type="EMBL" id="CP046052">
    <property type="protein sequence ID" value="QGM45438.1"/>
    <property type="molecule type" value="Genomic_DNA"/>
</dbReference>
<dbReference type="RefSeq" id="WP_136495720.1">
    <property type="nucleotide sequence ID" value="NZ_CP046052.1"/>
</dbReference>
<keyword evidence="2 5" id="KW-0812">Transmembrane</keyword>
<keyword evidence="3 5" id="KW-1133">Transmembrane helix</keyword>
<protein>
    <submittedName>
        <fullName evidence="7">Rhomboid family intramembrane serine protease</fullName>
    </submittedName>
</protein>
<sequence>MTWLGDGVNRERIVNLPGVVSALIAVLVAIEIAGDIFPQSIGRTLMVYGSFIPARITFLFAPNRFFKALEGVDIDGDELASFLNTTGDAWWTPLSYAFLHANWTHLGVNCLTLAAFGAPVARRLGTVRFIAFFAITAVAGAAAHLVAHPFDLAPVVGASAAISGAMGGIVRFAFAHGEALGEREPYGAPQTREARKSLSLTRVLANRRAAFFVFTWIAVNLFFGVAAQPPGGTGVIAWEAHMGGFLAGLLLFGLFDATGRRPSTSGG</sequence>
<feature type="transmembrane region" description="Helical" evidence="5">
    <location>
        <begin position="153"/>
        <end position="174"/>
    </location>
</feature>
<dbReference type="GO" id="GO:0016020">
    <property type="term" value="C:membrane"/>
    <property type="evidence" value="ECO:0007669"/>
    <property type="project" value="UniProtKB-SubCell"/>
</dbReference>
<keyword evidence="4 5" id="KW-0472">Membrane</keyword>
<keyword evidence="7" id="KW-0645">Protease</keyword>
<dbReference type="InterPro" id="IPR050925">
    <property type="entry name" value="Rhomboid_protease_S54"/>
</dbReference>
<dbReference type="KEGG" id="mhey:H2LOC_006855"/>